<dbReference type="Proteomes" id="UP000000304">
    <property type="component" value="Chromosome X"/>
</dbReference>
<gene>
    <name evidence="1" type="primary">Dsim\GD16136</name>
    <name evidence="1" type="ORF">Dsim_GD16136</name>
</gene>
<accession>B4R698</accession>
<keyword evidence="2" id="KW-1185">Reference proteome</keyword>
<proteinExistence type="predicted"/>
<protein>
    <submittedName>
        <fullName evidence="1">GD16136</fullName>
    </submittedName>
</protein>
<organism evidence="1 2">
    <name type="scientific">Drosophila simulans</name>
    <name type="common">Fruit fly</name>
    <dbReference type="NCBI Taxonomy" id="7240"/>
    <lineage>
        <taxon>Eukaryota</taxon>
        <taxon>Metazoa</taxon>
        <taxon>Ecdysozoa</taxon>
        <taxon>Arthropoda</taxon>
        <taxon>Hexapoda</taxon>
        <taxon>Insecta</taxon>
        <taxon>Pterygota</taxon>
        <taxon>Neoptera</taxon>
        <taxon>Endopterygota</taxon>
        <taxon>Diptera</taxon>
        <taxon>Brachycera</taxon>
        <taxon>Muscomorpha</taxon>
        <taxon>Ephydroidea</taxon>
        <taxon>Drosophilidae</taxon>
        <taxon>Drosophila</taxon>
        <taxon>Sophophora</taxon>
    </lineage>
</organism>
<evidence type="ECO:0000313" key="2">
    <source>
        <dbReference type="Proteomes" id="UP000000304"/>
    </source>
</evidence>
<name>B4R698_DROSI</name>
<evidence type="ECO:0000313" key="1">
    <source>
        <dbReference type="EMBL" id="EDX17375.1"/>
    </source>
</evidence>
<sequence length="58" mass="6588">MCLRLKLRLGMGMGMEMPLAARMLHGPQNRDLSLSPSGKDYIKRCLRSVYTVQPLKPK</sequence>
<dbReference type="AlphaFoldDB" id="B4R698"/>
<dbReference type="HOGENOM" id="CLU_2981307_0_0_1"/>
<dbReference type="EMBL" id="CM000366">
    <property type="protein sequence ID" value="EDX17375.1"/>
    <property type="molecule type" value="Genomic_DNA"/>
</dbReference>
<reference evidence="1 2" key="1">
    <citation type="journal article" date="2007" name="Nature">
        <title>Evolution of genes and genomes on the Drosophila phylogeny.</title>
        <authorList>
            <consortium name="Drosophila 12 Genomes Consortium"/>
            <person name="Clark A.G."/>
            <person name="Eisen M.B."/>
            <person name="Smith D.R."/>
            <person name="Bergman C.M."/>
            <person name="Oliver B."/>
            <person name="Markow T.A."/>
            <person name="Kaufman T.C."/>
            <person name="Kellis M."/>
            <person name="Gelbart W."/>
            <person name="Iyer V.N."/>
            <person name="Pollard D.A."/>
            <person name="Sackton T.B."/>
            <person name="Larracuente A.M."/>
            <person name="Singh N.D."/>
            <person name="Abad J.P."/>
            <person name="Abt D.N."/>
            <person name="Adryan B."/>
            <person name="Aguade M."/>
            <person name="Akashi H."/>
            <person name="Anderson W.W."/>
            <person name="Aquadro C.F."/>
            <person name="Ardell D.H."/>
            <person name="Arguello R."/>
            <person name="Artieri C.G."/>
            <person name="Barbash D.A."/>
            <person name="Barker D."/>
            <person name="Barsanti P."/>
            <person name="Batterham P."/>
            <person name="Batzoglou S."/>
            <person name="Begun D."/>
            <person name="Bhutkar A."/>
            <person name="Blanco E."/>
            <person name="Bosak S.A."/>
            <person name="Bradley R.K."/>
            <person name="Brand A.D."/>
            <person name="Brent M.R."/>
            <person name="Brooks A.N."/>
            <person name="Brown R.H."/>
            <person name="Butlin R.K."/>
            <person name="Caggese C."/>
            <person name="Calvi B.R."/>
            <person name="Bernardo de Carvalho A."/>
            <person name="Caspi A."/>
            <person name="Castrezana S."/>
            <person name="Celniker S.E."/>
            <person name="Chang J.L."/>
            <person name="Chapple C."/>
            <person name="Chatterji S."/>
            <person name="Chinwalla A."/>
            <person name="Civetta A."/>
            <person name="Clifton S.W."/>
            <person name="Comeron J.M."/>
            <person name="Costello J.C."/>
            <person name="Coyne J.A."/>
            <person name="Daub J."/>
            <person name="David R.G."/>
            <person name="Delcher A.L."/>
            <person name="Delehaunty K."/>
            <person name="Do C.B."/>
            <person name="Ebling H."/>
            <person name="Edwards K."/>
            <person name="Eickbush T."/>
            <person name="Evans J.D."/>
            <person name="Filipski A."/>
            <person name="Findeiss S."/>
            <person name="Freyhult E."/>
            <person name="Fulton L."/>
            <person name="Fulton R."/>
            <person name="Garcia A.C."/>
            <person name="Gardiner A."/>
            <person name="Garfield D.A."/>
            <person name="Garvin B.E."/>
            <person name="Gibson G."/>
            <person name="Gilbert D."/>
            <person name="Gnerre S."/>
            <person name="Godfrey J."/>
            <person name="Good R."/>
            <person name="Gotea V."/>
            <person name="Gravely B."/>
            <person name="Greenberg A.J."/>
            <person name="Griffiths-Jones S."/>
            <person name="Gross S."/>
            <person name="Guigo R."/>
            <person name="Gustafson E.A."/>
            <person name="Haerty W."/>
            <person name="Hahn M.W."/>
            <person name="Halligan D.L."/>
            <person name="Halpern A.L."/>
            <person name="Halter G.M."/>
            <person name="Han M.V."/>
            <person name="Heger A."/>
            <person name="Hillier L."/>
            <person name="Hinrichs A.S."/>
            <person name="Holmes I."/>
            <person name="Hoskins R.A."/>
            <person name="Hubisz M.J."/>
            <person name="Hultmark D."/>
            <person name="Huntley M.A."/>
            <person name="Jaffe D.B."/>
            <person name="Jagadeeshan S."/>
            <person name="Jeck W.R."/>
            <person name="Johnson J."/>
            <person name="Jones C.D."/>
            <person name="Jordan W.C."/>
            <person name="Karpen G.H."/>
            <person name="Kataoka E."/>
            <person name="Keightley P.D."/>
            <person name="Kheradpour P."/>
            <person name="Kirkness E.F."/>
            <person name="Koerich L.B."/>
            <person name="Kristiansen K."/>
            <person name="Kudrna D."/>
            <person name="Kulathinal R.J."/>
            <person name="Kumar S."/>
            <person name="Kwok R."/>
            <person name="Lander E."/>
            <person name="Langley C.H."/>
            <person name="Lapoint R."/>
            <person name="Lazzaro B.P."/>
            <person name="Lee S.J."/>
            <person name="Levesque L."/>
            <person name="Li R."/>
            <person name="Lin C.F."/>
            <person name="Lin M.F."/>
            <person name="Lindblad-Toh K."/>
            <person name="Llopart A."/>
            <person name="Long M."/>
            <person name="Low L."/>
            <person name="Lozovsky E."/>
            <person name="Lu J."/>
            <person name="Luo M."/>
            <person name="Machado C.A."/>
            <person name="Makalowski W."/>
            <person name="Marzo M."/>
            <person name="Matsuda M."/>
            <person name="Matzkin L."/>
            <person name="McAllister B."/>
            <person name="McBride C.S."/>
            <person name="McKernan B."/>
            <person name="McKernan K."/>
            <person name="Mendez-Lago M."/>
            <person name="Minx P."/>
            <person name="Mollenhauer M.U."/>
            <person name="Montooth K."/>
            <person name="Mount S.M."/>
            <person name="Mu X."/>
            <person name="Myers E."/>
            <person name="Negre B."/>
            <person name="Newfeld S."/>
            <person name="Nielsen R."/>
            <person name="Noor M.A."/>
            <person name="O'Grady P."/>
            <person name="Pachter L."/>
            <person name="Papaceit M."/>
            <person name="Parisi M.J."/>
            <person name="Parisi M."/>
            <person name="Parts L."/>
            <person name="Pedersen J.S."/>
            <person name="Pesole G."/>
            <person name="Phillippy A.M."/>
            <person name="Ponting C.P."/>
            <person name="Pop M."/>
            <person name="Porcelli D."/>
            <person name="Powell J.R."/>
            <person name="Prohaska S."/>
            <person name="Pruitt K."/>
            <person name="Puig M."/>
            <person name="Quesneville H."/>
            <person name="Ram K.R."/>
            <person name="Rand D."/>
            <person name="Rasmussen M.D."/>
            <person name="Reed L.K."/>
            <person name="Reenan R."/>
            <person name="Reily A."/>
            <person name="Remington K.A."/>
            <person name="Rieger T.T."/>
            <person name="Ritchie M.G."/>
            <person name="Robin C."/>
            <person name="Rogers Y.H."/>
            <person name="Rohde C."/>
            <person name="Rozas J."/>
            <person name="Rubenfield M.J."/>
            <person name="Ruiz A."/>
            <person name="Russo S."/>
            <person name="Salzberg S.L."/>
            <person name="Sanchez-Gracia A."/>
            <person name="Saranga D.J."/>
            <person name="Sato H."/>
            <person name="Schaeffer S.W."/>
            <person name="Schatz M.C."/>
            <person name="Schlenke T."/>
            <person name="Schwartz R."/>
            <person name="Segarra C."/>
            <person name="Singh R.S."/>
            <person name="Sirot L."/>
            <person name="Sirota M."/>
            <person name="Sisneros N.B."/>
            <person name="Smith C.D."/>
            <person name="Smith T.F."/>
            <person name="Spieth J."/>
            <person name="Stage D.E."/>
            <person name="Stark A."/>
            <person name="Stephan W."/>
            <person name="Strausberg R.L."/>
            <person name="Strempel S."/>
            <person name="Sturgill D."/>
            <person name="Sutton G."/>
            <person name="Sutton G.G."/>
            <person name="Tao W."/>
            <person name="Teichmann S."/>
            <person name="Tobari Y.N."/>
            <person name="Tomimura Y."/>
            <person name="Tsolas J.M."/>
            <person name="Valente V.L."/>
            <person name="Venter E."/>
            <person name="Venter J.C."/>
            <person name="Vicario S."/>
            <person name="Vieira F.G."/>
            <person name="Vilella A.J."/>
            <person name="Villasante A."/>
            <person name="Walenz B."/>
            <person name="Wang J."/>
            <person name="Wasserman M."/>
            <person name="Watts T."/>
            <person name="Wilson D."/>
            <person name="Wilson R.K."/>
            <person name="Wing R.A."/>
            <person name="Wolfner M.F."/>
            <person name="Wong A."/>
            <person name="Wong G.K."/>
            <person name="Wu C.I."/>
            <person name="Wu G."/>
            <person name="Yamamoto D."/>
            <person name="Yang H.P."/>
            <person name="Yang S.P."/>
            <person name="Yorke J.A."/>
            <person name="Yoshida K."/>
            <person name="Zdobnov E."/>
            <person name="Zhang P."/>
            <person name="Zhang Y."/>
            <person name="Zimin A.V."/>
            <person name="Baldwin J."/>
            <person name="Abdouelleil A."/>
            <person name="Abdulkadir J."/>
            <person name="Abebe A."/>
            <person name="Abera B."/>
            <person name="Abreu J."/>
            <person name="Acer S.C."/>
            <person name="Aftuck L."/>
            <person name="Alexander A."/>
            <person name="An P."/>
            <person name="Anderson E."/>
            <person name="Anderson S."/>
            <person name="Arachi H."/>
            <person name="Azer M."/>
            <person name="Bachantsang P."/>
            <person name="Barry A."/>
            <person name="Bayul T."/>
            <person name="Berlin A."/>
            <person name="Bessette D."/>
            <person name="Bloom T."/>
            <person name="Blye J."/>
            <person name="Boguslavskiy L."/>
            <person name="Bonnet C."/>
            <person name="Boukhgalter B."/>
            <person name="Bourzgui I."/>
            <person name="Brown A."/>
            <person name="Cahill P."/>
            <person name="Channer S."/>
            <person name="Cheshatsang Y."/>
            <person name="Chuda L."/>
            <person name="Citroen M."/>
            <person name="Collymore A."/>
            <person name="Cooke P."/>
            <person name="Costello M."/>
            <person name="D'Aco K."/>
            <person name="Daza R."/>
            <person name="De Haan G."/>
            <person name="DeGray S."/>
            <person name="DeMaso C."/>
            <person name="Dhargay N."/>
            <person name="Dooley K."/>
            <person name="Dooley E."/>
            <person name="Doricent M."/>
            <person name="Dorje P."/>
            <person name="Dorjee K."/>
            <person name="Dupes A."/>
            <person name="Elong R."/>
            <person name="Falk J."/>
            <person name="Farina A."/>
            <person name="Faro S."/>
            <person name="Ferguson D."/>
            <person name="Fisher S."/>
            <person name="Foley C.D."/>
            <person name="Franke A."/>
            <person name="Friedrich D."/>
            <person name="Gadbois L."/>
            <person name="Gearin G."/>
            <person name="Gearin C.R."/>
            <person name="Giannoukos G."/>
            <person name="Goode T."/>
            <person name="Graham J."/>
            <person name="Grandbois E."/>
            <person name="Grewal S."/>
            <person name="Gyaltsen K."/>
            <person name="Hafez N."/>
            <person name="Hagos B."/>
            <person name="Hall J."/>
            <person name="Henson C."/>
            <person name="Hollinger A."/>
            <person name="Honan T."/>
            <person name="Huard M.D."/>
            <person name="Hughes L."/>
            <person name="Hurhula B."/>
            <person name="Husby M.E."/>
            <person name="Kamat A."/>
            <person name="Kanga B."/>
            <person name="Kashin S."/>
            <person name="Khazanovich D."/>
            <person name="Kisner P."/>
            <person name="Lance K."/>
            <person name="Lara M."/>
            <person name="Lee W."/>
            <person name="Lennon N."/>
            <person name="Letendre F."/>
            <person name="LeVine R."/>
            <person name="Lipovsky A."/>
            <person name="Liu X."/>
            <person name="Liu J."/>
            <person name="Liu S."/>
            <person name="Lokyitsang T."/>
            <person name="Lokyitsang Y."/>
            <person name="Lubonja R."/>
            <person name="Lui A."/>
            <person name="MacDonald P."/>
            <person name="Magnisalis V."/>
            <person name="Maru K."/>
            <person name="Matthews C."/>
            <person name="McCusker W."/>
            <person name="McDonough S."/>
            <person name="Mehta T."/>
            <person name="Meldrim J."/>
            <person name="Meneus L."/>
            <person name="Mihai O."/>
            <person name="Mihalev A."/>
            <person name="Mihova T."/>
            <person name="Mittelman R."/>
            <person name="Mlenga V."/>
            <person name="Montmayeur A."/>
            <person name="Mulrain L."/>
            <person name="Navidi A."/>
            <person name="Naylor J."/>
            <person name="Negash T."/>
            <person name="Nguyen T."/>
            <person name="Nguyen N."/>
            <person name="Nicol R."/>
            <person name="Norbu C."/>
            <person name="Norbu N."/>
            <person name="Novod N."/>
            <person name="O'Neill B."/>
            <person name="Osman S."/>
            <person name="Markiewicz E."/>
            <person name="Oyono O.L."/>
            <person name="Patti C."/>
            <person name="Phunkhang P."/>
            <person name="Pierre F."/>
            <person name="Priest M."/>
            <person name="Raghuraman S."/>
            <person name="Rege F."/>
            <person name="Reyes R."/>
            <person name="Rise C."/>
            <person name="Rogov P."/>
            <person name="Ross K."/>
            <person name="Ryan E."/>
            <person name="Settipalli S."/>
            <person name="Shea T."/>
            <person name="Sherpa N."/>
            <person name="Shi L."/>
            <person name="Shih D."/>
            <person name="Sparrow T."/>
            <person name="Spaulding J."/>
            <person name="Stalker J."/>
            <person name="Stange-Thomann N."/>
            <person name="Stavropoulos S."/>
            <person name="Stone C."/>
            <person name="Strader C."/>
            <person name="Tesfaye S."/>
            <person name="Thomson T."/>
            <person name="Thoulutsang Y."/>
            <person name="Thoulutsang D."/>
            <person name="Topham K."/>
            <person name="Topping I."/>
            <person name="Tsamla T."/>
            <person name="Vassiliev H."/>
            <person name="Vo A."/>
            <person name="Wangchuk T."/>
            <person name="Wangdi T."/>
            <person name="Weiand M."/>
            <person name="Wilkinson J."/>
            <person name="Wilson A."/>
            <person name="Yadav S."/>
            <person name="Young G."/>
            <person name="Yu Q."/>
            <person name="Zembek L."/>
            <person name="Zhong D."/>
            <person name="Zimmer A."/>
            <person name="Zwirko Z."/>
            <person name="Jaffe D.B."/>
            <person name="Alvarez P."/>
            <person name="Brockman W."/>
            <person name="Butler J."/>
            <person name="Chin C."/>
            <person name="Gnerre S."/>
            <person name="Grabherr M."/>
            <person name="Kleber M."/>
            <person name="Mauceli E."/>
            <person name="MacCallum I."/>
        </authorList>
    </citation>
    <scope>NUCLEOTIDE SEQUENCE [LARGE SCALE GENOMIC DNA]</scope>
    <source>
        <strain evidence="2">white501</strain>
    </source>
</reference>